<dbReference type="PANTHER" id="PTHR31126:SF1">
    <property type="entry name" value="TYROSINE SPECIFIC PROTEIN PHOSPHATASES DOMAIN-CONTAINING PROTEIN"/>
    <property type="match status" value="1"/>
</dbReference>
<dbReference type="EMBL" id="VIVR01000001">
    <property type="protein sequence ID" value="TWE18847.1"/>
    <property type="molecule type" value="Genomic_DNA"/>
</dbReference>
<accession>A0A561ETD1</accession>
<dbReference type="InterPro" id="IPR029021">
    <property type="entry name" value="Prot-tyrosine_phosphatase-like"/>
</dbReference>
<reference evidence="3 4" key="1">
    <citation type="submission" date="2019-06" db="EMBL/GenBank/DDBJ databases">
        <title>Sequencing the genomes of 1000 actinobacteria strains.</title>
        <authorList>
            <person name="Klenk H.-P."/>
        </authorList>
    </citation>
    <scope>NUCLEOTIDE SEQUENCE [LARGE SCALE GENOMIC DNA]</scope>
    <source>
        <strain evidence="3 4">DSM 41649</strain>
    </source>
</reference>
<feature type="domain" description="Tyrosine specific protein phosphatases" evidence="2">
    <location>
        <begin position="115"/>
        <end position="149"/>
    </location>
</feature>
<evidence type="ECO:0000259" key="2">
    <source>
        <dbReference type="PROSITE" id="PS50056"/>
    </source>
</evidence>
<organism evidence="3 4">
    <name type="scientific">Kitasatospora atroaurantiaca</name>
    <dbReference type="NCBI Taxonomy" id="285545"/>
    <lineage>
        <taxon>Bacteria</taxon>
        <taxon>Bacillati</taxon>
        <taxon>Actinomycetota</taxon>
        <taxon>Actinomycetes</taxon>
        <taxon>Kitasatosporales</taxon>
        <taxon>Streptomycetaceae</taxon>
        <taxon>Kitasatospora</taxon>
    </lineage>
</organism>
<dbReference type="OrthoDB" id="1188001at2"/>
<dbReference type="RefSeq" id="WP_145792297.1">
    <property type="nucleotide sequence ID" value="NZ_BAAABR010000031.1"/>
</dbReference>
<comment type="similarity">
    <text evidence="1">Belongs to the protein-tyrosine phosphatase family.</text>
</comment>
<proteinExistence type="inferred from homology"/>
<dbReference type="PANTHER" id="PTHR31126">
    <property type="entry name" value="TYROSINE-PROTEIN PHOSPHATASE"/>
    <property type="match status" value="1"/>
</dbReference>
<evidence type="ECO:0000313" key="4">
    <source>
        <dbReference type="Proteomes" id="UP000318416"/>
    </source>
</evidence>
<dbReference type="InterPro" id="IPR016130">
    <property type="entry name" value="Tyr_Pase_AS"/>
</dbReference>
<dbReference type="GO" id="GO:0004721">
    <property type="term" value="F:phosphoprotein phosphatase activity"/>
    <property type="evidence" value="ECO:0007669"/>
    <property type="project" value="InterPro"/>
</dbReference>
<dbReference type="AlphaFoldDB" id="A0A561ETD1"/>
<dbReference type="SUPFAM" id="SSF52799">
    <property type="entry name" value="(Phosphotyrosine protein) phosphatases II"/>
    <property type="match status" value="1"/>
</dbReference>
<evidence type="ECO:0000256" key="1">
    <source>
        <dbReference type="ARBA" id="ARBA00009580"/>
    </source>
</evidence>
<dbReference type="Proteomes" id="UP000318416">
    <property type="component" value="Unassembled WGS sequence"/>
</dbReference>
<sequence>MTDREFDAASTRLDVPDVQNFRDAGVAGLRAGLLYRSGSLNQLTEEGAQRLKALGVRTIVDLRSRTELEVWPDQRHGLDLDQLHLPLLPDHSETEQPWPTDQLSLYLFMAEVGGPAIAGTVRRLVADGGTPLLVHCAVGKDRTGLTIAVIQSLAGVPEADIIVDFLRSNPNLGLDAGPVPYIDEHGEEHLSRPVLADHLRASLDRIRELHGSLADFLRAHGVTDEELASLRELLAP</sequence>
<protein>
    <submittedName>
        <fullName evidence="3">Protein-tyrosine phosphatase</fullName>
    </submittedName>
</protein>
<dbReference type="PROSITE" id="PS00383">
    <property type="entry name" value="TYR_PHOSPHATASE_1"/>
    <property type="match status" value="1"/>
</dbReference>
<dbReference type="Pfam" id="PF13350">
    <property type="entry name" value="Y_phosphatase3"/>
    <property type="match status" value="1"/>
</dbReference>
<name>A0A561ETD1_9ACTN</name>
<comment type="caution">
    <text evidence="3">The sequence shown here is derived from an EMBL/GenBank/DDBJ whole genome shotgun (WGS) entry which is preliminary data.</text>
</comment>
<evidence type="ECO:0000313" key="3">
    <source>
        <dbReference type="EMBL" id="TWE18847.1"/>
    </source>
</evidence>
<keyword evidence="4" id="KW-1185">Reference proteome</keyword>
<dbReference type="PROSITE" id="PS50056">
    <property type="entry name" value="TYR_PHOSPHATASE_2"/>
    <property type="match status" value="1"/>
</dbReference>
<dbReference type="Gene3D" id="3.90.190.10">
    <property type="entry name" value="Protein tyrosine phosphatase superfamily"/>
    <property type="match status" value="1"/>
</dbReference>
<dbReference type="InterPro" id="IPR000387">
    <property type="entry name" value="Tyr_Pase_dom"/>
</dbReference>
<dbReference type="InterPro" id="IPR026893">
    <property type="entry name" value="Tyr/Ser_Pase_IphP-type"/>
</dbReference>
<gene>
    <name evidence="3" type="ORF">FB465_3942</name>
</gene>